<evidence type="ECO:0000256" key="2">
    <source>
        <dbReference type="PROSITE-ProRule" id="PRU00176"/>
    </source>
</evidence>
<evidence type="ECO:0000256" key="4">
    <source>
        <dbReference type="SAM" id="MobiDB-lite"/>
    </source>
</evidence>
<feature type="region of interest" description="Disordered" evidence="4">
    <location>
        <begin position="18"/>
        <end position="53"/>
    </location>
</feature>
<keyword evidence="1 2" id="KW-0694">RNA-binding</keyword>
<evidence type="ECO:0000313" key="6">
    <source>
        <dbReference type="EMBL" id="ETV86670.1"/>
    </source>
</evidence>
<dbReference type="GO" id="GO:0003723">
    <property type="term" value="F:RNA binding"/>
    <property type="evidence" value="ECO:0007669"/>
    <property type="project" value="UniProtKB-UniRule"/>
</dbReference>
<dbReference type="GeneID" id="20803791"/>
<proteinExistence type="predicted"/>
<protein>
    <recommendedName>
        <fullName evidence="5">RRM domain-containing protein</fullName>
    </recommendedName>
</protein>
<feature type="compositionally biased region" description="Basic and acidic residues" evidence="4">
    <location>
        <begin position="226"/>
        <end position="237"/>
    </location>
</feature>
<sequence>MSSLYTLPPLRMLSISSGAAPSTSMLPRNLPPPYPDRRLPPRHPSCEDRSMASNDDQNKVIVVGLCKSVDDAGLKDMFDRFGAVAEAKVMVDDKKHTSCGYGFVTYTNAASKHKAIKHMHQKCVDGVVLTVKNAGVNADRPSISGGLGNCRTKTPKEGHTIKVEHGLGRTHGENDDDTVSETGHVYSENTRPNVATSVRSEADDHHHRGHTQDGADEGTAPCCPEDGERATRLEKDRMRKTKYRKQKMAQVDALKYEAQILEQRLEKLKADHSNHHKKARHSQGRGAMWQQICVAEAANKRDSLTEQQNLYRSLEEHLHLAVSLKRKMTSANDVPLCFDPRGRPSEAYYAQHSLARHPVARVQSVHAMLDAQFHQLADTFVAKLPTADHDGTFGLVLHHDEISFLETIKFGVVYGRVVDVADLVWRHLLASRGSGTKVEMLDDDACFIQALQHNDSVPTDTPHHYIAKRYVEPGRQVLQSRNVLHDALCPQQNPFKDHMVSWVVVEDMSHPQDKYPTTCIRGYSQTCLRSTRSASVQEYSVYMNDLTKRNDSLNSDLHRRFRCLVLN</sequence>
<dbReference type="AlphaFoldDB" id="W4H3U6"/>
<organism evidence="6">
    <name type="scientific">Aphanomyces astaci</name>
    <name type="common">Crayfish plague agent</name>
    <dbReference type="NCBI Taxonomy" id="112090"/>
    <lineage>
        <taxon>Eukaryota</taxon>
        <taxon>Sar</taxon>
        <taxon>Stramenopiles</taxon>
        <taxon>Oomycota</taxon>
        <taxon>Saprolegniomycetes</taxon>
        <taxon>Saprolegniales</taxon>
        <taxon>Verrucalvaceae</taxon>
        <taxon>Aphanomyces</taxon>
    </lineage>
</organism>
<name>W4H3U6_APHAT</name>
<dbReference type="Gene3D" id="3.30.70.330">
    <property type="match status" value="1"/>
</dbReference>
<feature type="domain" description="RRM" evidence="5">
    <location>
        <begin position="58"/>
        <end position="136"/>
    </location>
</feature>
<dbReference type="OrthoDB" id="75493at2759"/>
<dbReference type="CDD" id="cd00590">
    <property type="entry name" value="RRM_SF"/>
    <property type="match status" value="1"/>
</dbReference>
<gene>
    <name evidence="6" type="ORF">H257_01795</name>
</gene>
<dbReference type="InterPro" id="IPR000504">
    <property type="entry name" value="RRM_dom"/>
</dbReference>
<feature type="compositionally biased region" description="Polar residues" evidence="4">
    <location>
        <begin position="187"/>
        <end position="199"/>
    </location>
</feature>
<evidence type="ECO:0000259" key="5">
    <source>
        <dbReference type="PROSITE" id="PS50102"/>
    </source>
</evidence>
<dbReference type="SUPFAM" id="SSF54928">
    <property type="entry name" value="RNA-binding domain, RBD"/>
    <property type="match status" value="1"/>
</dbReference>
<feature type="compositionally biased region" description="Basic and acidic residues" evidence="4">
    <location>
        <begin position="35"/>
        <end position="50"/>
    </location>
</feature>
<dbReference type="InterPro" id="IPR012677">
    <property type="entry name" value="Nucleotide-bd_a/b_plait_sf"/>
</dbReference>
<feature type="compositionally biased region" description="Basic and acidic residues" evidence="4">
    <location>
        <begin position="164"/>
        <end position="173"/>
    </location>
</feature>
<dbReference type="PROSITE" id="PS50102">
    <property type="entry name" value="RRM"/>
    <property type="match status" value="1"/>
</dbReference>
<feature type="region of interest" description="Disordered" evidence="4">
    <location>
        <begin position="164"/>
        <end position="244"/>
    </location>
</feature>
<keyword evidence="3" id="KW-0175">Coiled coil</keyword>
<feature type="coiled-coil region" evidence="3">
    <location>
        <begin position="244"/>
        <end position="278"/>
    </location>
</feature>
<dbReference type="InterPro" id="IPR035979">
    <property type="entry name" value="RBD_domain_sf"/>
</dbReference>
<dbReference type="PANTHER" id="PTHR48027">
    <property type="entry name" value="HETEROGENEOUS NUCLEAR RIBONUCLEOPROTEIN 87F-RELATED"/>
    <property type="match status" value="1"/>
</dbReference>
<evidence type="ECO:0000256" key="3">
    <source>
        <dbReference type="SAM" id="Coils"/>
    </source>
</evidence>
<evidence type="ECO:0000256" key="1">
    <source>
        <dbReference type="ARBA" id="ARBA00022884"/>
    </source>
</evidence>
<accession>W4H3U6</accession>
<reference evidence="6" key="1">
    <citation type="submission" date="2013-12" db="EMBL/GenBank/DDBJ databases">
        <title>The Genome Sequence of Aphanomyces astaci APO3.</title>
        <authorList>
            <consortium name="The Broad Institute Genomics Platform"/>
            <person name="Russ C."/>
            <person name="Tyler B."/>
            <person name="van West P."/>
            <person name="Dieguez-Uribeondo J."/>
            <person name="Young S.K."/>
            <person name="Zeng Q."/>
            <person name="Gargeya S."/>
            <person name="Fitzgerald M."/>
            <person name="Abouelleil A."/>
            <person name="Alvarado L."/>
            <person name="Chapman S.B."/>
            <person name="Gainer-Dewar J."/>
            <person name="Goldberg J."/>
            <person name="Griggs A."/>
            <person name="Gujja S."/>
            <person name="Hansen M."/>
            <person name="Howarth C."/>
            <person name="Imamovic A."/>
            <person name="Ireland A."/>
            <person name="Larimer J."/>
            <person name="McCowan C."/>
            <person name="Murphy C."/>
            <person name="Pearson M."/>
            <person name="Poon T.W."/>
            <person name="Priest M."/>
            <person name="Roberts A."/>
            <person name="Saif S."/>
            <person name="Shea T."/>
            <person name="Sykes S."/>
            <person name="Wortman J."/>
            <person name="Nusbaum C."/>
            <person name="Birren B."/>
        </authorList>
    </citation>
    <scope>NUCLEOTIDE SEQUENCE [LARGE SCALE GENOMIC DNA]</scope>
    <source>
        <strain evidence="6">APO3</strain>
    </source>
</reference>
<dbReference type="RefSeq" id="XP_009823469.1">
    <property type="nucleotide sequence ID" value="XM_009825167.1"/>
</dbReference>
<dbReference type="SMART" id="SM00360">
    <property type="entry name" value="RRM"/>
    <property type="match status" value="1"/>
</dbReference>
<dbReference type="STRING" id="112090.W4H3U6"/>
<dbReference type="EMBL" id="KI913116">
    <property type="protein sequence ID" value="ETV86670.1"/>
    <property type="molecule type" value="Genomic_DNA"/>
</dbReference>
<feature type="compositionally biased region" description="Basic and acidic residues" evidence="4">
    <location>
        <begin position="200"/>
        <end position="213"/>
    </location>
</feature>
<dbReference type="InterPro" id="IPR052462">
    <property type="entry name" value="SLIRP/GR-RBP-like"/>
</dbReference>
<dbReference type="Pfam" id="PF00076">
    <property type="entry name" value="RRM_1"/>
    <property type="match status" value="1"/>
</dbReference>
<dbReference type="VEuPathDB" id="FungiDB:H257_01795"/>